<name>A0AC58SN05_TOBAC</name>
<keyword evidence="1" id="KW-1185">Reference proteome</keyword>
<sequence length="448" mass="51838">MVKDIMEVFMDDFSMVVNSFDECLMNLKRVLKKCMETNLVLNGRSAISWVAFEELKKRLVTSPIIVAPDWAQLFELMCDASNYVVGAVLGQRKDKAMHPIYYASRTLSGAQLNYRVTEKDMLAVVFAFDKFRSYLIGSKEIHDQKRTENQVANHLSKLEEVEKRVKVEEIGDTFPDEQILSTSLETCHASPYGDYFGGVRIAAKVMKSGFYWPTLFKDENFWVKSSDECQRTGNISHRHEIPMNPIQEVEVFDVWRIDFMGPFVSSYSNKYILLLGKYGVRHKVATLYHPQTSEQVEVLNREIKSVLTKTVNATRIDWAKILDDALWGYPMEFNTFIDLEAAGTSRVTELHELDEFCYHAFERTMLYKERMKMVHDKNILERNFKPGDVLLLYNSRLKLFPGKLKSRWSGPFCVVEMHPTRAIDIASSNDSCMFRVNWEKVETLLGHG</sequence>
<proteinExistence type="predicted"/>
<organism evidence="1 2">
    <name type="scientific">Nicotiana tabacum</name>
    <name type="common">Common tobacco</name>
    <dbReference type="NCBI Taxonomy" id="4097"/>
    <lineage>
        <taxon>Eukaryota</taxon>
        <taxon>Viridiplantae</taxon>
        <taxon>Streptophyta</taxon>
        <taxon>Embryophyta</taxon>
        <taxon>Tracheophyta</taxon>
        <taxon>Spermatophyta</taxon>
        <taxon>Magnoliopsida</taxon>
        <taxon>eudicotyledons</taxon>
        <taxon>Gunneridae</taxon>
        <taxon>Pentapetalae</taxon>
        <taxon>asterids</taxon>
        <taxon>lamiids</taxon>
        <taxon>Solanales</taxon>
        <taxon>Solanaceae</taxon>
        <taxon>Nicotianoideae</taxon>
        <taxon>Nicotianeae</taxon>
        <taxon>Nicotiana</taxon>
    </lineage>
</organism>
<evidence type="ECO:0000313" key="1">
    <source>
        <dbReference type="Proteomes" id="UP000790787"/>
    </source>
</evidence>
<gene>
    <name evidence="2" type="primary">LOC107813120</name>
</gene>
<accession>A0AC58SN05</accession>
<evidence type="ECO:0000313" key="2">
    <source>
        <dbReference type="RefSeq" id="XP_075086328.1"/>
    </source>
</evidence>
<dbReference type="Proteomes" id="UP000790787">
    <property type="component" value="Chromosome 14"/>
</dbReference>
<reference evidence="2" key="2">
    <citation type="submission" date="2025-08" db="UniProtKB">
        <authorList>
            <consortium name="RefSeq"/>
        </authorList>
    </citation>
    <scope>IDENTIFICATION</scope>
    <source>
        <tissue evidence="2">Leaf</tissue>
    </source>
</reference>
<dbReference type="RefSeq" id="XP_075086328.1">
    <property type="nucleotide sequence ID" value="XM_075230227.1"/>
</dbReference>
<protein>
    <submittedName>
        <fullName evidence="2">Uncharacterized protein LOC107813120</fullName>
    </submittedName>
</protein>
<reference evidence="1" key="1">
    <citation type="journal article" date="2014" name="Nat. Commun.">
        <title>The tobacco genome sequence and its comparison with those of tomato and potato.</title>
        <authorList>
            <person name="Sierro N."/>
            <person name="Battey J.N."/>
            <person name="Ouadi S."/>
            <person name="Bakaher N."/>
            <person name="Bovet L."/>
            <person name="Willig A."/>
            <person name="Goepfert S."/>
            <person name="Peitsch M.C."/>
            <person name="Ivanov N.V."/>
        </authorList>
    </citation>
    <scope>NUCLEOTIDE SEQUENCE [LARGE SCALE GENOMIC DNA]</scope>
</reference>